<evidence type="ECO:0000259" key="6">
    <source>
        <dbReference type="PROSITE" id="PS50850"/>
    </source>
</evidence>
<feature type="transmembrane region" description="Helical" evidence="5">
    <location>
        <begin position="82"/>
        <end position="100"/>
    </location>
</feature>
<protein>
    <submittedName>
        <fullName evidence="7">MFS transporter</fullName>
    </submittedName>
</protein>
<evidence type="ECO:0000256" key="4">
    <source>
        <dbReference type="ARBA" id="ARBA00023136"/>
    </source>
</evidence>
<dbReference type="STRING" id="1392250.A0A2I2G7A2"/>
<dbReference type="CDD" id="cd17323">
    <property type="entry name" value="MFS_Tpo1_MDR_like"/>
    <property type="match status" value="1"/>
</dbReference>
<keyword evidence="4 5" id="KW-0472">Membrane</keyword>
<dbReference type="Pfam" id="PF07690">
    <property type="entry name" value="MFS_1"/>
    <property type="match status" value="1"/>
</dbReference>
<sequence>MESSSQDSIATKETPIPLTELPAWENDPANAQNWSVPRKIYNTAIPSILCFLISFGLAIYSPSHEHVQVDFHTSATKSLMPFTMYVYGLAFGPMVSAPISETYGRRFIYLVMTPLSMLFVLGAGFSTNLASLVVCRLLAGIFISAPLAVGPGTIMDMWGGPAASNGVIILMTVAFVGPAIGSLVGGWVAQYKDWRWSQWTTLFLGAACWAFSMGTQETYAQSIIHRRAVKLGLPDTTSPVPSGLAGIRIMLTVTLARPVYMLLTEPIVALCSLYSSLNFSVLFCFLASIPLVFTNVYDFTPGQCGLVFVSLALGCVVGCIALLATDYYTRARHRRNHPGGNPPPEQVLWPAMLASPLMPASLFWFAWTSTSHVHWMSSIVAIGLFGCSDIMIFVATVLYMTRVYGAKSGASAIAANGLLRYGVGGAFPLFTLAMYHNLGYSWASSLLGFLAVAFMPLPWLFFRWGSRIRKHSAYTS</sequence>
<feature type="transmembrane region" description="Helical" evidence="5">
    <location>
        <begin position="240"/>
        <end position="260"/>
    </location>
</feature>
<feature type="transmembrane region" description="Helical" evidence="5">
    <location>
        <begin position="40"/>
        <end position="62"/>
    </location>
</feature>
<dbReference type="OrthoDB" id="3936150at2759"/>
<dbReference type="Gene3D" id="1.20.1250.20">
    <property type="entry name" value="MFS general substrate transporter like domains"/>
    <property type="match status" value="1"/>
</dbReference>
<feature type="domain" description="Major facilitator superfamily (MFS) profile" evidence="6">
    <location>
        <begin position="42"/>
        <end position="468"/>
    </location>
</feature>
<dbReference type="GO" id="GO:0015606">
    <property type="term" value="F:spermidine transmembrane transporter activity"/>
    <property type="evidence" value="ECO:0007669"/>
    <property type="project" value="TreeGrafter"/>
</dbReference>
<dbReference type="GO" id="GO:0000297">
    <property type="term" value="F:spermine transmembrane transporter activity"/>
    <property type="evidence" value="ECO:0007669"/>
    <property type="project" value="TreeGrafter"/>
</dbReference>
<reference evidence="7 8" key="1">
    <citation type="submission" date="2016-12" db="EMBL/GenBank/DDBJ databases">
        <title>The genomes of Aspergillus section Nigri reveals drivers in fungal speciation.</title>
        <authorList>
            <consortium name="DOE Joint Genome Institute"/>
            <person name="Vesth T.C."/>
            <person name="Nybo J."/>
            <person name="Theobald S."/>
            <person name="Brandl J."/>
            <person name="Frisvad J.C."/>
            <person name="Nielsen K.F."/>
            <person name="Lyhne E.K."/>
            <person name="Kogle M.E."/>
            <person name="Kuo A."/>
            <person name="Riley R."/>
            <person name="Clum A."/>
            <person name="Nolan M."/>
            <person name="Lipzen A."/>
            <person name="Salamov A."/>
            <person name="Henrissat B."/>
            <person name="Wiebenga A."/>
            <person name="De Vries R.P."/>
            <person name="Grigoriev I.V."/>
            <person name="Mortensen U.H."/>
            <person name="Andersen M.R."/>
            <person name="Baker S.E."/>
        </authorList>
    </citation>
    <scope>NUCLEOTIDE SEQUENCE [LARGE SCALE GENOMIC DNA]</scope>
    <source>
        <strain evidence="7 8">IBT 23096</strain>
    </source>
</reference>
<dbReference type="InterPro" id="IPR020846">
    <property type="entry name" value="MFS_dom"/>
</dbReference>
<keyword evidence="2 5" id="KW-0812">Transmembrane</keyword>
<dbReference type="InterPro" id="IPR036259">
    <property type="entry name" value="MFS_trans_sf"/>
</dbReference>
<comment type="caution">
    <text evidence="7">The sequence shown here is derived from an EMBL/GenBank/DDBJ whole genome shotgun (WGS) entry which is preliminary data.</text>
</comment>
<feature type="transmembrane region" description="Helical" evidence="5">
    <location>
        <begin position="107"/>
        <end position="125"/>
    </location>
</feature>
<feature type="transmembrane region" description="Helical" evidence="5">
    <location>
        <begin position="418"/>
        <end position="436"/>
    </location>
</feature>
<feature type="transmembrane region" description="Helical" evidence="5">
    <location>
        <begin position="305"/>
        <end position="327"/>
    </location>
</feature>
<feature type="transmembrane region" description="Helical" evidence="5">
    <location>
        <begin position="267"/>
        <end position="293"/>
    </location>
</feature>
<keyword evidence="3 5" id="KW-1133">Transmembrane helix</keyword>
<feature type="transmembrane region" description="Helical" evidence="5">
    <location>
        <begin position="373"/>
        <end position="398"/>
    </location>
</feature>
<organism evidence="7 8">
    <name type="scientific">Aspergillus steynii IBT 23096</name>
    <dbReference type="NCBI Taxonomy" id="1392250"/>
    <lineage>
        <taxon>Eukaryota</taxon>
        <taxon>Fungi</taxon>
        <taxon>Dikarya</taxon>
        <taxon>Ascomycota</taxon>
        <taxon>Pezizomycotina</taxon>
        <taxon>Eurotiomycetes</taxon>
        <taxon>Eurotiomycetidae</taxon>
        <taxon>Eurotiales</taxon>
        <taxon>Aspergillaceae</taxon>
        <taxon>Aspergillus</taxon>
        <taxon>Aspergillus subgen. Circumdati</taxon>
    </lineage>
</organism>
<dbReference type="PANTHER" id="PTHR23502">
    <property type="entry name" value="MAJOR FACILITATOR SUPERFAMILY"/>
    <property type="match status" value="1"/>
</dbReference>
<proteinExistence type="predicted"/>
<dbReference type="GeneID" id="36551974"/>
<gene>
    <name evidence="7" type="ORF">P170DRAFT_358228</name>
</gene>
<evidence type="ECO:0000256" key="1">
    <source>
        <dbReference type="ARBA" id="ARBA00004141"/>
    </source>
</evidence>
<dbReference type="PANTHER" id="PTHR23502:SF38">
    <property type="entry name" value="POLYAMINE TRANSPORTER 4"/>
    <property type="match status" value="1"/>
</dbReference>
<dbReference type="GO" id="GO:0005886">
    <property type="term" value="C:plasma membrane"/>
    <property type="evidence" value="ECO:0007669"/>
    <property type="project" value="TreeGrafter"/>
</dbReference>
<evidence type="ECO:0000256" key="3">
    <source>
        <dbReference type="ARBA" id="ARBA00022989"/>
    </source>
</evidence>
<evidence type="ECO:0000256" key="2">
    <source>
        <dbReference type="ARBA" id="ARBA00022692"/>
    </source>
</evidence>
<keyword evidence="8" id="KW-1185">Reference proteome</keyword>
<comment type="subcellular location">
    <subcellularLocation>
        <location evidence="1">Membrane</location>
        <topology evidence="1">Multi-pass membrane protein</topology>
    </subcellularLocation>
</comment>
<evidence type="ECO:0000256" key="5">
    <source>
        <dbReference type="SAM" id="Phobius"/>
    </source>
</evidence>
<dbReference type="VEuPathDB" id="FungiDB:P170DRAFT_358228"/>
<dbReference type="PROSITE" id="PS50850">
    <property type="entry name" value="MFS"/>
    <property type="match status" value="1"/>
</dbReference>
<dbReference type="AlphaFoldDB" id="A0A2I2G7A2"/>
<feature type="transmembrane region" description="Helical" evidence="5">
    <location>
        <begin position="167"/>
        <end position="189"/>
    </location>
</feature>
<feature type="transmembrane region" description="Helical" evidence="5">
    <location>
        <begin position="347"/>
        <end position="367"/>
    </location>
</feature>
<accession>A0A2I2G7A2</accession>
<dbReference type="SUPFAM" id="SSF103473">
    <property type="entry name" value="MFS general substrate transporter"/>
    <property type="match status" value="1"/>
</dbReference>
<evidence type="ECO:0000313" key="7">
    <source>
        <dbReference type="EMBL" id="PLB48750.1"/>
    </source>
</evidence>
<name>A0A2I2G7A2_9EURO</name>
<dbReference type="Proteomes" id="UP000234275">
    <property type="component" value="Unassembled WGS sequence"/>
</dbReference>
<dbReference type="EMBL" id="MSFO01000004">
    <property type="protein sequence ID" value="PLB48750.1"/>
    <property type="molecule type" value="Genomic_DNA"/>
</dbReference>
<feature type="transmembrane region" description="Helical" evidence="5">
    <location>
        <begin position="442"/>
        <end position="462"/>
    </location>
</feature>
<evidence type="ECO:0000313" key="8">
    <source>
        <dbReference type="Proteomes" id="UP000234275"/>
    </source>
</evidence>
<dbReference type="InterPro" id="IPR011701">
    <property type="entry name" value="MFS"/>
</dbReference>
<dbReference type="RefSeq" id="XP_024704052.1">
    <property type="nucleotide sequence ID" value="XM_024844274.1"/>
</dbReference>
<feature type="transmembrane region" description="Helical" evidence="5">
    <location>
        <begin position="137"/>
        <end position="155"/>
    </location>
</feature>